<keyword evidence="3" id="KW-1185">Reference proteome</keyword>
<dbReference type="AlphaFoldDB" id="A0A010ZU51"/>
<name>A0A010ZU51_9ACTN</name>
<feature type="region of interest" description="Disordered" evidence="1">
    <location>
        <begin position="1"/>
        <end position="22"/>
    </location>
</feature>
<accession>A0A010ZU51</accession>
<dbReference type="HOGENOM" id="CLU_1591776_0_0_11"/>
<proteinExistence type="predicted"/>
<organism evidence="2 3">
    <name type="scientific">Cryptosporangium arvum DSM 44712</name>
    <dbReference type="NCBI Taxonomy" id="927661"/>
    <lineage>
        <taxon>Bacteria</taxon>
        <taxon>Bacillati</taxon>
        <taxon>Actinomycetota</taxon>
        <taxon>Actinomycetes</taxon>
        <taxon>Cryptosporangiales</taxon>
        <taxon>Cryptosporangiaceae</taxon>
        <taxon>Cryptosporangium</taxon>
    </lineage>
</organism>
<evidence type="ECO:0000313" key="2">
    <source>
        <dbReference type="EMBL" id="EXG82214.1"/>
    </source>
</evidence>
<protein>
    <submittedName>
        <fullName evidence="2">Uncharacterized protein</fullName>
    </submittedName>
</protein>
<sequence length="167" mass="17458">MFPPPGQAGRTASSALSGEDTRHTGFAPEFILRLDGSPGSRIDVVRVDGFDEPVPTGNSPTCAEGIDPHHGRPSRRVSTLPAPPDRPRRGAVRRVTDLAKGLVVLVEGLNPLAAVDPDAFDVATRRTAVRSALERVLARGGYFAGRGSNGPPLAAHTVPSVASALTR</sequence>
<evidence type="ECO:0000313" key="3">
    <source>
        <dbReference type="Proteomes" id="UP000021053"/>
    </source>
</evidence>
<gene>
    <name evidence="2" type="ORF">CryarDRAFT_3372</name>
</gene>
<evidence type="ECO:0000256" key="1">
    <source>
        <dbReference type="SAM" id="MobiDB-lite"/>
    </source>
</evidence>
<reference evidence="2 3" key="1">
    <citation type="submission" date="2013-07" db="EMBL/GenBank/DDBJ databases">
        <authorList>
            <consortium name="DOE Joint Genome Institute"/>
            <person name="Eisen J."/>
            <person name="Huntemann M."/>
            <person name="Han J."/>
            <person name="Chen A."/>
            <person name="Kyrpides N."/>
            <person name="Mavromatis K."/>
            <person name="Markowitz V."/>
            <person name="Palaniappan K."/>
            <person name="Ivanova N."/>
            <person name="Schaumberg A."/>
            <person name="Pati A."/>
            <person name="Liolios K."/>
            <person name="Nordberg H.P."/>
            <person name="Cantor M.N."/>
            <person name="Hua S.X."/>
            <person name="Woyke T."/>
        </authorList>
    </citation>
    <scope>NUCLEOTIDE SEQUENCE [LARGE SCALE GENOMIC DNA]</scope>
    <source>
        <strain evidence="2 3">DSM 44712</strain>
    </source>
</reference>
<feature type="region of interest" description="Disordered" evidence="1">
    <location>
        <begin position="51"/>
        <end position="89"/>
    </location>
</feature>
<feature type="region of interest" description="Disordered" evidence="1">
    <location>
        <begin position="146"/>
        <end position="167"/>
    </location>
</feature>
<dbReference type="EMBL" id="JFBT01000001">
    <property type="protein sequence ID" value="EXG82214.1"/>
    <property type="molecule type" value="Genomic_DNA"/>
</dbReference>
<dbReference type="Proteomes" id="UP000021053">
    <property type="component" value="Unassembled WGS sequence"/>
</dbReference>
<comment type="caution">
    <text evidence="2">The sequence shown here is derived from an EMBL/GenBank/DDBJ whole genome shotgun (WGS) entry which is preliminary data.</text>
</comment>